<keyword evidence="1" id="KW-0539">Nucleus</keyword>
<dbReference type="PANTHER" id="PTHR16121">
    <property type="entry name" value="CAP-SPECIFIC MRNA (NUCLEOSIDE-2'-O-)-METHYLTRANSFERASE 1-RELATED"/>
    <property type="match status" value="1"/>
</dbReference>
<feature type="compositionally biased region" description="Basic and acidic residues" evidence="2">
    <location>
        <begin position="349"/>
        <end position="376"/>
    </location>
</feature>
<name>D8LL77_ECTSI</name>
<evidence type="ECO:0000313" key="5">
    <source>
        <dbReference type="Proteomes" id="UP000002630"/>
    </source>
</evidence>
<sequence>MGRPSRKRPREPESKTWAPPLQASTPSYPFGTCPNSDLASLIVGRDGGKAKPASGDDADESTAPTAVVQGVWGRLSEADIANLPPALSVGVNVEIDEAGVAWLINTSTQGHPSSGCTTHDGSIRSVPETQECCDSTPLQRVAAEASLAPEPSRVQARHDRGGGLQAASETSSNVLFGARETCLHEQLSSVKRDFDEIPAAVFKRARSACNPAEALGRGSFLNRSAMKLANIDAIVDGLLTLPCVGSNEQGLGEEGKPAALDKGCHVEPLQPKKPHPSLPAAPPLLFADLCGGPGGFSEYLLRRRRKLGLPARGWGISLRQVGDKSYRGNNNDGDTVRFQDGRSAMKVGVNDDRDPCRISFSKDEPSGDPSWRKGTGDETPLTPSTLSGGDVRAKRTTTIVTAAAAPSLEMHIDYGPNGTGDLTDEANIQGFVEAIRTSTGEKYLDLVVADGGFGAARDALQQERLLSPLVHAEALTALLLLREEGSFVCKLFECWTESTAALLYLLHRKFRRIAIVKPIASRPASGERYLVCTGFLPPLPSAAGCPFTDALRAKVQALQIIERRRSDPVDESTAKDPREPDSSVDGAIAVGGSREGNDDADGNRLDVAALGIEADMKQDASFLAYLRFANNRLASLQAEACARIIGVASTKRGRAWAFRDSISSRNANHAGGVEPWGRFAVGEAPQEPIGTAATAGGISRHDGTRSGGDWEVDGCGGQDRCMTDGVCSSAGAAGEEGEEADDGDAAAMQCFWRAWGLDGL</sequence>
<dbReference type="GO" id="GO:0005634">
    <property type="term" value="C:nucleus"/>
    <property type="evidence" value="ECO:0007669"/>
    <property type="project" value="UniProtKB-SubCell"/>
</dbReference>
<dbReference type="AlphaFoldDB" id="D8LL77"/>
<keyword evidence="1" id="KW-0489">Methyltransferase</keyword>
<feature type="region of interest" description="Disordered" evidence="2">
    <location>
        <begin position="1"/>
        <end position="62"/>
    </location>
</feature>
<organism evidence="4 5">
    <name type="scientific">Ectocarpus siliculosus</name>
    <name type="common">Brown alga</name>
    <name type="synonym">Conferva siliculosa</name>
    <dbReference type="NCBI Taxonomy" id="2880"/>
    <lineage>
        <taxon>Eukaryota</taxon>
        <taxon>Sar</taxon>
        <taxon>Stramenopiles</taxon>
        <taxon>Ochrophyta</taxon>
        <taxon>PX clade</taxon>
        <taxon>Phaeophyceae</taxon>
        <taxon>Ectocarpales</taxon>
        <taxon>Ectocarpaceae</taxon>
        <taxon>Ectocarpus</taxon>
    </lineage>
</organism>
<keyword evidence="1" id="KW-0949">S-adenosyl-L-methionine</keyword>
<dbReference type="GO" id="GO:0004483">
    <property type="term" value="F:methyltransferase cap1 activity"/>
    <property type="evidence" value="ECO:0007669"/>
    <property type="project" value="UniProtKB-UniRule"/>
</dbReference>
<comment type="catalytic activity">
    <reaction evidence="1">
        <text>a 5'-end (N(7)-methyl 5'-triphosphoguanosine)-ribonucleoside in mRNA + S-adenosyl-L-methionine = a 5'-end (N(7)-methyl 5'-triphosphoguanosine)-(2'-O-methyl-ribonucleoside) in mRNA + S-adenosyl-L-homocysteine + H(+)</text>
        <dbReference type="Rhea" id="RHEA:67020"/>
        <dbReference type="Rhea" id="RHEA-COMP:17167"/>
        <dbReference type="Rhea" id="RHEA-COMP:17168"/>
        <dbReference type="ChEBI" id="CHEBI:15378"/>
        <dbReference type="ChEBI" id="CHEBI:57856"/>
        <dbReference type="ChEBI" id="CHEBI:59789"/>
        <dbReference type="ChEBI" id="CHEBI:156461"/>
        <dbReference type="ChEBI" id="CHEBI:167609"/>
        <dbReference type="EC" id="2.1.1.57"/>
    </reaction>
</comment>
<dbReference type="EC" id="2.1.1.57" evidence="1"/>
<dbReference type="OrthoDB" id="190795at2759"/>
<evidence type="ECO:0000259" key="3">
    <source>
        <dbReference type="PROSITE" id="PS51613"/>
    </source>
</evidence>
<dbReference type="Pfam" id="PF01728">
    <property type="entry name" value="FtsJ"/>
    <property type="match status" value="1"/>
</dbReference>
<dbReference type="STRING" id="2880.D8LL77"/>
<feature type="domain" description="RrmJ-type SAM-dependent 2'-O-MTase" evidence="3">
    <location>
        <begin position="219"/>
        <end position="536"/>
    </location>
</feature>
<dbReference type="InterPro" id="IPR025816">
    <property type="entry name" value="RrmJ-type_MeTrfase"/>
</dbReference>
<keyword evidence="5" id="KW-1185">Reference proteome</keyword>
<evidence type="ECO:0000256" key="1">
    <source>
        <dbReference type="RuleBase" id="RU368012"/>
    </source>
</evidence>
<dbReference type="InParanoid" id="D8LL77"/>
<dbReference type="Proteomes" id="UP000002630">
    <property type="component" value="Linkage Group LG25"/>
</dbReference>
<reference evidence="4 5" key="1">
    <citation type="journal article" date="2010" name="Nature">
        <title>The Ectocarpus genome and the independent evolution of multicellularity in brown algae.</title>
        <authorList>
            <person name="Cock J.M."/>
            <person name="Sterck L."/>
            <person name="Rouze P."/>
            <person name="Scornet D."/>
            <person name="Allen A.E."/>
            <person name="Amoutzias G."/>
            <person name="Anthouard V."/>
            <person name="Artiguenave F."/>
            <person name="Aury J.M."/>
            <person name="Badger J.H."/>
            <person name="Beszteri B."/>
            <person name="Billiau K."/>
            <person name="Bonnet E."/>
            <person name="Bothwell J.H."/>
            <person name="Bowler C."/>
            <person name="Boyen C."/>
            <person name="Brownlee C."/>
            <person name="Carrano C.J."/>
            <person name="Charrier B."/>
            <person name="Cho G.Y."/>
            <person name="Coelho S.M."/>
            <person name="Collen J."/>
            <person name="Corre E."/>
            <person name="Da Silva C."/>
            <person name="Delage L."/>
            <person name="Delaroque N."/>
            <person name="Dittami S.M."/>
            <person name="Doulbeau S."/>
            <person name="Elias M."/>
            <person name="Farnham G."/>
            <person name="Gachon C.M."/>
            <person name="Gschloessl B."/>
            <person name="Heesch S."/>
            <person name="Jabbari K."/>
            <person name="Jubin C."/>
            <person name="Kawai H."/>
            <person name="Kimura K."/>
            <person name="Kloareg B."/>
            <person name="Kupper F.C."/>
            <person name="Lang D."/>
            <person name="Le Bail A."/>
            <person name="Leblanc C."/>
            <person name="Lerouge P."/>
            <person name="Lohr M."/>
            <person name="Lopez P.J."/>
            <person name="Martens C."/>
            <person name="Maumus F."/>
            <person name="Michel G."/>
            <person name="Miranda-Saavedra D."/>
            <person name="Morales J."/>
            <person name="Moreau H."/>
            <person name="Motomura T."/>
            <person name="Nagasato C."/>
            <person name="Napoli C.A."/>
            <person name="Nelson D.R."/>
            <person name="Nyvall-Collen P."/>
            <person name="Peters A.F."/>
            <person name="Pommier C."/>
            <person name="Potin P."/>
            <person name="Poulain J."/>
            <person name="Quesneville H."/>
            <person name="Read B."/>
            <person name="Rensing S.A."/>
            <person name="Ritter A."/>
            <person name="Rousvoal S."/>
            <person name="Samanta M."/>
            <person name="Samson G."/>
            <person name="Schroeder D.C."/>
            <person name="Segurens B."/>
            <person name="Strittmatter M."/>
            <person name="Tonon T."/>
            <person name="Tregear J.W."/>
            <person name="Valentin K."/>
            <person name="von Dassow P."/>
            <person name="Yamagishi T."/>
            <person name="Van de Peer Y."/>
            <person name="Wincker P."/>
        </authorList>
    </citation>
    <scope>NUCLEOTIDE SEQUENCE [LARGE SCALE GENOMIC DNA]</scope>
    <source>
        <strain evidence="5">Ec32 / CCAP1310/4</strain>
    </source>
</reference>
<dbReference type="GO" id="GO:0006370">
    <property type="term" value="P:7-methylguanosine mRNA capping"/>
    <property type="evidence" value="ECO:0007669"/>
    <property type="project" value="UniProtKB-UniRule"/>
</dbReference>
<keyword evidence="1" id="KW-0507">mRNA processing</keyword>
<proteinExistence type="predicted"/>
<protein>
    <recommendedName>
        <fullName evidence="1">Cap-specific mRNA (nucleoside-2'-O-)-methyltransferase 1</fullName>
        <ecNumber evidence="1">2.1.1.57</ecNumber>
    </recommendedName>
    <alternativeName>
        <fullName evidence="1">Cap1 2'O-ribose methyltransferase 1</fullName>
    </alternativeName>
</protein>
<gene>
    <name evidence="4" type="ORF">Esi_0340_0017</name>
</gene>
<evidence type="ECO:0000256" key="2">
    <source>
        <dbReference type="SAM" id="MobiDB-lite"/>
    </source>
</evidence>
<dbReference type="GO" id="GO:0032259">
    <property type="term" value="P:methylation"/>
    <property type="evidence" value="ECO:0007669"/>
    <property type="project" value="UniProtKB-KW"/>
</dbReference>
<dbReference type="PANTHER" id="PTHR16121:SF0">
    <property type="entry name" value="CAP-SPECIFIC MRNA (NUCLEOSIDE-2'-O-)-METHYLTRANSFERASE 1"/>
    <property type="match status" value="1"/>
</dbReference>
<keyword evidence="1" id="KW-0808">Transferase</keyword>
<feature type="compositionally biased region" description="Basic and acidic residues" evidence="2">
    <location>
        <begin position="565"/>
        <end position="581"/>
    </location>
</feature>
<dbReference type="Gene3D" id="3.40.50.12760">
    <property type="match status" value="2"/>
</dbReference>
<dbReference type="GO" id="GO:0016556">
    <property type="term" value="P:mRNA modification"/>
    <property type="evidence" value="ECO:0007669"/>
    <property type="project" value="UniProtKB-UniRule"/>
</dbReference>
<dbReference type="InterPro" id="IPR002877">
    <property type="entry name" value="RNA_MeTrfase_FtsJ_dom"/>
</dbReference>
<dbReference type="EMBL" id="FN648532">
    <property type="protein sequence ID" value="CBN76137.1"/>
    <property type="molecule type" value="Genomic_DNA"/>
</dbReference>
<dbReference type="InterPro" id="IPR050851">
    <property type="entry name" value="mRNA_Cap_2O-Ribose_MeTrfase"/>
</dbReference>
<feature type="region of interest" description="Disordered" evidence="2">
    <location>
        <begin position="145"/>
        <end position="168"/>
    </location>
</feature>
<dbReference type="SUPFAM" id="SSF53335">
    <property type="entry name" value="S-adenosyl-L-methionine-dependent methyltransferases"/>
    <property type="match status" value="1"/>
</dbReference>
<evidence type="ECO:0000313" key="4">
    <source>
        <dbReference type="EMBL" id="CBN76137.1"/>
    </source>
</evidence>
<comment type="subcellular location">
    <subcellularLocation>
        <location evidence="1">Nucleus</location>
    </subcellularLocation>
</comment>
<dbReference type="eggNOG" id="KOG3673">
    <property type="taxonomic scope" value="Eukaryota"/>
</dbReference>
<accession>D8LL77</accession>
<keyword evidence="1" id="KW-0506">mRNA capping</keyword>
<feature type="region of interest" description="Disordered" evidence="2">
    <location>
        <begin position="565"/>
        <end position="601"/>
    </location>
</feature>
<dbReference type="EMBL" id="FN649750">
    <property type="protein sequence ID" value="CBN76137.1"/>
    <property type="molecule type" value="Genomic_DNA"/>
</dbReference>
<dbReference type="GO" id="GO:0005737">
    <property type="term" value="C:cytoplasm"/>
    <property type="evidence" value="ECO:0007669"/>
    <property type="project" value="TreeGrafter"/>
</dbReference>
<comment type="function">
    <text evidence="1">S-adenosyl-L-methionine-dependent methyltransferase that mediates RNA cap1 2'-O-ribose methylation to the 5'-cap structure of RNAs. Methylates the ribose of the first nucleotide of a m(7)GpppG-capped mRNA to produce m(7)GpppNmp (cap1).</text>
</comment>
<dbReference type="GO" id="GO:0003676">
    <property type="term" value="F:nucleic acid binding"/>
    <property type="evidence" value="ECO:0007669"/>
    <property type="project" value="UniProtKB-UniRule"/>
</dbReference>
<feature type="region of interest" description="Disordered" evidence="2">
    <location>
        <begin position="324"/>
        <end position="389"/>
    </location>
</feature>
<feature type="compositionally biased region" description="Polar residues" evidence="2">
    <location>
        <begin position="22"/>
        <end position="38"/>
    </location>
</feature>
<dbReference type="PROSITE" id="PS51613">
    <property type="entry name" value="SAM_MT_RRMJ"/>
    <property type="match status" value="1"/>
</dbReference>
<dbReference type="InterPro" id="IPR029063">
    <property type="entry name" value="SAM-dependent_MTases_sf"/>
</dbReference>